<dbReference type="AlphaFoldDB" id="S6B5E6"/>
<sequence length="276" mass="29867">MEEAAGGFVSAKSHARDNRRSTFLFKILKWSVGITGITALLANNAFCADIIPRVNAGSGPAFSHRFTKGDSQPNKVGAKLVNRLIADDDDDKIVINKTEVARRRDSVVSNGAPKQVNTSNLTIPGMTKEQSKSHSTRASTSSLSQDEVFIPAPTNLISGLWKGFLTTKKPAGSRGAESDSDVVSPPVSTKSKPPVQLKSELIKDKSGDSRTILVDNCVDDTVMKRVGNIASVNKVNLESVKTLNYQRTDAFNAKTLRKNVAKEATGLQKKTEVERR</sequence>
<accession>S6B5E6</accession>
<organism evidence="2">
    <name type="scientific">Babesia bovis</name>
    <dbReference type="NCBI Taxonomy" id="5865"/>
    <lineage>
        <taxon>Eukaryota</taxon>
        <taxon>Sar</taxon>
        <taxon>Alveolata</taxon>
        <taxon>Apicomplexa</taxon>
        <taxon>Aconoidasida</taxon>
        <taxon>Piroplasmida</taxon>
        <taxon>Babesiidae</taxon>
        <taxon>Babesia</taxon>
    </lineage>
</organism>
<protein>
    <submittedName>
        <fullName evidence="2">Uncharacterized protein</fullName>
    </submittedName>
</protein>
<dbReference type="VEuPathDB" id="PiroplasmaDB:BBOV_IV003650"/>
<feature type="region of interest" description="Disordered" evidence="1">
    <location>
        <begin position="169"/>
        <end position="193"/>
    </location>
</feature>
<reference evidence="2" key="1">
    <citation type="journal article" date="2014" name="BMC Genomics">
        <title>The Babesia bovis gene and promoter model: an update from full-length EST analysis.</title>
        <authorList>
            <person name="Yamagishi J."/>
            <person name="Wakaguri H."/>
            <person name="Yokoyama N."/>
            <person name="Yamashita R."/>
            <person name="Suzuki Y."/>
            <person name="Xuan X."/>
            <person name="Igarashi I."/>
        </authorList>
    </citation>
    <scope>NUCLEOTIDE SEQUENCE</scope>
    <source>
        <strain evidence="2">Texas</strain>
    </source>
</reference>
<proteinExistence type="evidence at transcript level"/>
<dbReference type="EMBL" id="AK440422">
    <property type="protein sequence ID" value="BAN64216.1"/>
    <property type="molecule type" value="mRNA"/>
</dbReference>
<feature type="region of interest" description="Disordered" evidence="1">
    <location>
        <begin position="105"/>
        <end position="144"/>
    </location>
</feature>
<gene>
    <name evidence="2" type="primary">BBOV_IV003650</name>
</gene>
<feature type="compositionally biased region" description="Low complexity" evidence="1">
    <location>
        <begin position="181"/>
        <end position="193"/>
    </location>
</feature>
<name>S6B5E6_BABBO</name>
<evidence type="ECO:0000256" key="1">
    <source>
        <dbReference type="SAM" id="MobiDB-lite"/>
    </source>
</evidence>
<evidence type="ECO:0000313" key="2">
    <source>
        <dbReference type="EMBL" id="BAN64216.1"/>
    </source>
</evidence>